<reference evidence="2" key="1">
    <citation type="submission" date="2020-05" db="EMBL/GenBank/DDBJ databases">
        <authorList>
            <person name="Chiriac C."/>
            <person name="Salcher M."/>
            <person name="Ghai R."/>
            <person name="Kavagutti S V."/>
        </authorList>
    </citation>
    <scope>NUCLEOTIDE SEQUENCE</scope>
</reference>
<protein>
    <submittedName>
        <fullName evidence="2">Unannotated protein</fullName>
    </submittedName>
</protein>
<organism evidence="2">
    <name type="scientific">freshwater metagenome</name>
    <dbReference type="NCBI Taxonomy" id="449393"/>
    <lineage>
        <taxon>unclassified sequences</taxon>
        <taxon>metagenomes</taxon>
        <taxon>ecological metagenomes</taxon>
    </lineage>
</organism>
<evidence type="ECO:0000256" key="1">
    <source>
        <dbReference type="SAM" id="MobiDB-lite"/>
    </source>
</evidence>
<accession>A0A6J6PB73</accession>
<feature type="region of interest" description="Disordered" evidence="1">
    <location>
        <begin position="1"/>
        <end position="50"/>
    </location>
</feature>
<dbReference type="AlphaFoldDB" id="A0A6J6PB73"/>
<gene>
    <name evidence="2" type="ORF">UFOPK2625_00232</name>
</gene>
<proteinExistence type="predicted"/>
<name>A0A6J6PB73_9ZZZZ</name>
<evidence type="ECO:0000313" key="2">
    <source>
        <dbReference type="EMBL" id="CAB4695712.1"/>
    </source>
</evidence>
<sequence>MDSVRSLGDLHPRKLVAGLFNDDEPDEVKPTKTASETGQAPRPVFDPDAT</sequence>
<dbReference type="EMBL" id="CAEZXZ010000019">
    <property type="protein sequence ID" value="CAB4695712.1"/>
    <property type="molecule type" value="Genomic_DNA"/>
</dbReference>